<feature type="compositionally biased region" description="Basic and acidic residues" evidence="2">
    <location>
        <begin position="880"/>
        <end position="904"/>
    </location>
</feature>
<evidence type="ECO:0000256" key="2">
    <source>
        <dbReference type="SAM" id="MobiDB-lite"/>
    </source>
</evidence>
<feature type="compositionally biased region" description="Polar residues" evidence="2">
    <location>
        <begin position="1467"/>
        <end position="1476"/>
    </location>
</feature>
<feature type="compositionally biased region" description="Basic and acidic residues" evidence="2">
    <location>
        <begin position="1449"/>
        <end position="1458"/>
    </location>
</feature>
<feature type="compositionally biased region" description="Basic and acidic residues" evidence="2">
    <location>
        <begin position="1040"/>
        <end position="1057"/>
    </location>
</feature>
<protein>
    <recommendedName>
        <fullName evidence="3">BAT2 N-terminal domain-containing protein</fullName>
    </recommendedName>
</protein>
<evidence type="ECO:0000259" key="3">
    <source>
        <dbReference type="Pfam" id="PF07001"/>
    </source>
</evidence>
<evidence type="ECO:0000313" key="4">
    <source>
        <dbReference type="EMBL" id="KAJ1134457.1"/>
    </source>
</evidence>
<feature type="compositionally biased region" description="Basic and acidic residues" evidence="2">
    <location>
        <begin position="1383"/>
        <end position="1392"/>
    </location>
</feature>
<feature type="region of interest" description="Disordered" evidence="2">
    <location>
        <begin position="1040"/>
        <end position="1604"/>
    </location>
</feature>
<feature type="region of interest" description="Disordered" evidence="2">
    <location>
        <begin position="2202"/>
        <end position="2243"/>
    </location>
</feature>
<feature type="region of interest" description="Disordered" evidence="2">
    <location>
        <begin position="1669"/>
        <end position="1723"/>
    </location>
</feature>
<feature type="compositionally biased region" description="Polar residues" evidence="2">
    <location>
        <begin position="633"/>
        <end position="642"/>
    </location>
</feature>
<dbReference type="Pfam" id="PF07001">
    <property type="entry name" value="BAT2_N"/>
    <property type="match status" value="1"/>
</dbReference>
<feature type="compositionally biased region" description="Polar residues" evidence="2">
    <location>
        <begin position="43"/>
        <end position="63"/>
    </location>
</feature>
<feature type="region of interest" description="Disordered" evidence="2">
    <location>
        <begin position="1764"/>
        <end position="1862"/>
    </location>
</feature>
<feature type="compositionally biased region" description="Basic and acidic residues" evidence="2">
    <location>
        <begin position="1341"/>
        <end position="1350"/>
    </location>
</feature>
<feature type="compositionally biased region" description="Basic and acidic residues" evidence="2">
    <location>
        <begin position="1490"/>
        <end position="1499"/>
    </location>
</feature>
<reference evidence="4" key="1">
    <citation type="journal article" date="2022" name="bioRxiv">
        <title>Sequencing and chromosome-scale assembly of the giantPleurodeles waltlgenome.</title>
        <authorList>
            <person name="Brown T."/>
            <person name="Elewa A."/>
            <person name="Iarovenko S."/>
            <person name="Subramanian E."/>
            <person name="Araus A.J."/>
            <person name="Petzold A."/>
            <person name="Susuki M."/>
            <person name="Suzuki K.-i.T."/>
            <person name="Hayashi T."/>
            <person name="Toyoda A."/>
            <person name="Oliveira C."/>
            <person name="Osipova E."/>
            <person name="Leigh N.D."/>
            <person name="Simon A."/>
            <person name="Yun M.H."/>
        </authorList>
    </citation>
    <scope>NUCLEOTIDE SEQUENCE</scope>
    <source>
        <strain evidence="4">20211129_DDA</strain>
        <tissue evidence="4">Liver</tissue>
    </source>
</reference>
<feature type="region of interest" description="Disordered" evidence="2">
    <location>
        <begin position="402"/>
        <end position="698"/>
    </location>
</feature>
<feature type="compositionally biased region" description="Low complexity" evidence="2">
    <location>
        <begin position="658"/>
        <end position="679"/>
    </location>
</feature>
<name>A0AAV7Q1N2_PLEWA</name>
<feature type="compositionally biased region" description="Polar residues" evidence="2">
    <location>
        <begin position="842"/>
        <end position="867"/>
    </location>
</feature>
<accession>A0AAV7Q1N2</accession>
<feature type="domain" description="BAT2 N-terminal" evidence="3">
    <location>
        <begin position="3"/>
        <end position="134"/>
    </location>
</feature>
<feature type="compositionally biased region" description="Basic and acidic residues" evidence="2">
    <location>
        <begin position="317"/>
        <end position="327"/>
    </location>
</feature>
<keyword evidence="5" id="KW-1185">Reference proteome</keyword>
<feature type="region of interest" description="Disordered" evidence="2">
    <location>
        <begin position="1"/>
        <end position="206"/>
    </location>
</feature>
<keyword evidence="1" id="KW-0597">Phosphoprotein</keyword>
<dbReference type="Proteomes" id="UP001066276">
    <property type="component" value="Chromosome 6"/>
</dbReference>
<feature type="compositionally biased region" description="Low complexity" evidence="2">
    <location>
        <begin position="1770"/>
        <end position="1794"/>
    </location>
</feature>
<gene>
    <name evidence="4" type="ORF">NDU88_000909</name>
</gene>
<feature type="compositionally biased region" description="Basic and acidic residues" evidence="2">
    <location>
        <begin position="990"/>
        <end position="1001"/>
    </location>
</feature>
<evidence type="ECO:0000313" key="5">
    <source>
        <dbReference type="Proteomes" id="UP001066276"/>
    </source>
</evidence>
<dbReference type="InterPro" id="IPR033184">
    <property type="entry name" value="PRRC2"/>
</dbReference>
<dbReference type="GO" id="GO:0030154">
    <property type="term" value="P:cell differentiation"/>
    <property type="evidence" value="ECO:0007669"/>
    <property type="project" value="TreeGrafter"/>
</dbReference>
<dbReference type="PANTHER" id="PTHR14038:SF5">
    <property type="entry name" value="PROTEIN PRRC2A"/>
    <property type="match status" value="1"/>
</dbReference>
<sequence length="2243" mass="249481">MPPPANLPSLKAENKGNDPNVSLVPKDGTGWASKQESQDQKSTDASTVQPPESLPQPATQTPALNPPKRPPTTQETPPLSAAGVVKSWAQASVTHGAQGDGGKGSSQLSPFSREEFPTLQAAGDQDKAGKEKDTTDQLSGPGLNLRPQNSTSWRDGGGRSLNAAPGMEGENKDLMPEKMLSSVDPKLPSRGNEAMPRAGVGMPQPVPPQFPQYRGMMPPFMYPPYLAFPPPYGMQGPYRLQTPDGQNRFPRIAGPRLSQSQTRPSEVSRPSILKQDDLKEFDELDQEVEDGWAGAHEEVDYTEKLKFSDDEEGKESDEERTGNREHQTSSTEHQPSHVLDSGDIKKTSDVEQHPPAKVAWKESIHEPEVDTIFLRPLPVVLQSQKGPPANRVAPADLQAAVAQEKTSALKPPVGEDEDETWRQRRKQSSSEISAAVERARRRREEEERRMQEERRAACAEKLKRLDEKFRVPEKRPKGEALKEAPEEMESEEAAVSPHQMGMSNGNGIGGSGSSSSSFDSMPGQEGGSHKHESFSPPSSSVLTVEVPLPPPPPPPLPSSLQPPAQMEALEAKEDMNVVKADVKGEAVSQSRQPVPTQGYSKYQKMLPPRFQRQQQEQLLKQQQQHWQQQLSQPAMNNLPSSPQQQQQQVLNLTSAGHVQQPQPQSVSQQQQQQLPPQQQKTIYPGSIGRPPPPPMPHMNFDPRWMMIPPYMDPRMMQGRSPIDYFQPGVHSSGIVPRERSDSGGSGSEQFDRHATMMRERGTPPIDSKVTWGGDVFAPEARPLMSPLRQQQDDEDKSMRSDTPPVRTMAQQSYMAAYHAYTENGAPHHSGQNHRYTVEEQQRGTPWPSSLSVNTAEMNRNGRVEQQQPSPPPATIHIQQRKVEEEPVILRREVPLHTHNEDCKAESVGSSRHISVKEPSTPPPNQVLSTKKSISNHQSDGVPPKEDIHLKESRLEDGPRKAEKSSRQEFHKQPRRESKTETRWGPRPSSNKREELVTEKPLRRAGPIKKLVLKEVKKEDGEQEVEKAKSCTDERIGVKVKEKLTDSKTEVELVKQETKSPQTPHNTTPLPASTKQLSEMPASHGIDRERGKHVKEPRVDHNKLSFVPVKDQDMCSPPRSQRECHYDRSSNFLGRDAGSRGRGRGEYFAKGRGFRGAYSGRGRGGRGRSREFRGYRELFYRPEEGPPKGAFRQRNPSETRSEGSEYEEIPKRRRQRGSETGSETHESASDVAHSDKEASGGHKDYRKDTRHSEPSRGEKTRISDPLRYPDKPPPRLSESTRGRIFTPRGVPSRRGRGGISRGPGGRPPMGWSPPSRPSPHKKQMPKEAVKTEKLIETPPPVAKEREKRTEKQLQQPPPPPPISAPQVVTPVQNELVHMQQDGQMKSERPFDRPPRRRRHGRSQQQDKPPRFRRLKERENAARMNGERNGYPPQLAPSNPPPPTASSLSHQLDERKELSARRIAGTKSPDLSNQNSDQANEEWETASESSDFTERRDKDGGFVKGTTQGGMGGGRVPNDLSLAQRKEMSKRSFSSQRPTMERQNRHSNPAPGGRSGRGNSGMSRNEKRNWPSPKNRSRNTDDRSPGMNVPPPPSTGAVYRVDQVIHSDPAGIKQALAEISSRQGNRFKPPAHQFGMPKLGTPPPLGCYESRNIIDSRFPDKRQTFREVNTSGVVDGFGGTLPKRRERPRRREPLQQESLTCYRTGAVNKPEGPTPRVEQGRKDYVSRKVPPHLYRGTHSDTFRKSYSLSGPVDAWIDPLNTYEDTVSTEQMSQSDSGVDLSSDSQVSSTSCSQRSSPDGGLKNVNGKRIPPLLGGNKREPVSGALEEPKEQRRYSAKDSLPKDNKGSELHLKSVNSPKCDKEEMNNSLQEPAVLGLDTTQKVWEPIPCSTAAESVLVKPSEQKLLQATSIAYNHSVRTNPDDEGSMSFSGERGHVQRLYSEHYYSNHSGVSQVAAVPSESQHHMSGASPGFRPGTPSLHPYSRSQQLYLQPNPGATSTVMHGSPMLSGVAIKGQYVEFSAMQAAELSKLQAGLLYQAPSFIYNTSYCSSQITNDQQIVQVRQDMTPPSDYYSPPLQQTTQSNYISAPGPTQQVVLSMVDSQLPMMNFGSMQQPPSLMPVGQAIQQIQTQNLSLRTPNQLHTQLHPVEMKPFQDYSKNLSGPGGQAPTAGRLKPPGTNYGGVFRAQRFNVYQQEAQADVVQWTQKPWERPSQPHDSGSQCSAKRPELDNRPQSTVEKQDSRGARNH</sequence>
<feature type="region of interest" description="Disordered" evidence="2">
    <location>
        <begin position="236"/>
        <end position="365"/>
    </location>
</feature>
<feature type="compositionally biased region" description="Acidic residues" evidence="2">
    <location>
        <begin position="279"/>
        <end position="290"/>
    </location>
</feature>
<dbReference type="EMBL" id="JANPWB010000010">
    <property type="protein sequence ID" value="KAJ1134457.1"/>
    <property type="molecule type" value="Genomic_DNA"/>
</dbReference>
<feature type="compositionally biased region" description="Basic and acidic residues" evidence="2">
    <location>
        <begin position="1323"/>
        <end position="1334"/>
    </location>
</feature>
<feature type="region of interest" description="Disordered" evidence="2">
    <location>
        <begin position="1623"/>
        <end position="1648"/>
    </location>
</feature>
<evidence type="ECO:0000256" key="1">
    <source>
        <dbReference type="ARBA" id="ARBA00022553"/>
    </source>
</evidence>
<feature type="compositionally biased region" description="Low complexity" evidence="2">
    <location>
        <begin position="535"/>
        <end position="546"/>
    </location>
</feature>
<feature type="region of interest" description="Disordered" evidence="2">
    <location>
        <begin position="823"/>
        <end position="1004"/>
    </location>
</feature>
<feature type="compositionally biased region" description="Basic and acidic residues" evidence="2">
    <location>
        <begin position="2233"/>
        <end position="2243"/>
    </location>
</feature>
<proteinExistence type="predicted"/>
<feature type="compositionally biased region" description="Basic and acidic residues" evidence="2">
    <location>
        <begin position="295"/>
        <end position="308"/>
    </location>
</feature>
<feature type="compositionally biased region" description="Low complexity" evidence="2">
    <location>
        <begin position="611"/>
        <end position="632"/>
    </location>
</feature>
<feature type="compositionally biased region" description="Basic and acidic residues" evidence="2">
    <location>
        <begin position="1167"/>
        <end position="1185"/>
    </location>
</feature>
<feature type="compositionally biased region" description="Basic and acidic residues" evidence="2">
    <location>
        <begin position="442"/>
        <end position="485"/>
    </location>
</feature>
<feature type="compositionally biased region" description="Basic and acidic residues" evidence="2">
    <location>
        <begin position="1084"/>
        <end position="1102"/>
    </location>
</feature>
<feature type="compositionally biased region" description="Basic and acidic residues" evidence="2">
    <location>
        <begin position="942"/>
        <end position="983"/>
    </location>
</feature>
<feature type="compositionally biased region" description="Basic and acidic residues" evidence="2">
    <location>
        <begin position="124"/>
        <end position="135"/>
    </location>
</feature>
<feature type="compositionally biased region" description="Basic and acidic residues" evidence="2">
    <location>
        <begin position="1136"/>
        <end position="1148"/>
    </location>
</feature>
<feature type="region of interest" description="Disordered" evidence="2">
    <location>
        <begin position="779"/>
        <end position="805"/>
    </location>
</feature>
<feature type="region of interest" description="Disordered" evidence="2">
    <location>
        <begin position="1954"/>
        <end position="1980"/>
    </location>
</feature>
<comment type="caution">
    <text evidence="4">The sequence shown here is derived from an EMBL/GenBank/DDBJ whole genome shotgun (WGS) entry which is preliminary data.</text>
</comment>
<feature type="compositionally biased region" description="Polar residues" evidence="2">
    <location>
        <begin position="925"/>
        <end position="938"/>
    </location>
</feature>
<feature type="compositionally biased region" description="Basic and acidic residues" evidence="2">
    <location>
        <begin position="569"/>
        <end position="584"/>
    </location>
</feature>
<feature type="compositionally biased region" description="Basic and acidic residues" evidence="2">
    <location>
        <begin position="340"/>
        <end position="365"/>
    </location>
</feature>
<dbReference type="InterPro" id="IPR009738">
    <property type="entry name" value="BAT2_N"/>
</dbReference>
<feature type="compositionally biased region" description="Polar residues" evidence="2">
    <location>
        <begin position="1058"/>
        <end position="1076"/>
    </location>
</feature>
<feature type="compositionally biased region" description="Pro residues" evidence="2">
    <location>
        <begin position="1432"/>
        <end position="1442"/>
    </location>
</feature>
<organism evidence="4 5">
    <name type="scientific">Pleurodeles waltl</name>
    <name type="common">Iberian ribbed newt</name>
    <dbReference type="NCBI Taxonomy" id="8319"/>
    <lineage>
        <taxon>Eukaryota</taxon>
        <taxon>Metazoa</taxon>
        <taxon>Chordata</taxon>
        <taxon>Craniata</taxon>
        <taxon>Vertebrata</taxon>
        <taxon>Euteleostomi</taxon>
        <taxon>Amphibia</taxon>
        <taxon>Batrachia</taxon>
        <taxon>Caudata</taxon>
        <taxon>Salamandroidea</taxon>
        <taxon>Salamandridae</taxon>
        <taxon>Pleurodelinae</taxon>
        <taxon>Pleurodeles</taxon>
    </lineage>
</organism>
<feature type="compositionally biased region" description="Polar residues" evidence="2">
    <location>
        <begin position="587"/>
        <end position="600"/>
    </location>
</feature>
<feature type="region of interest" description="Disordered" evidence="2">
    <location>
        <begin position="2150"/>
        <end position="2177"/>
    </location>
</feature>
<feature type="compositionally biased region" description="Basic and acidic residues" evidence="2">
    <location>
        <begin position="1221"/>
        <end position="1280"/>
    </location>
</feature>
<feature type="compositionally biased region" description="Basic and acidic residues" evidence="2">
    <location>
        <begin position="1814"/>
        <end position="1849"/>
    </location>
</feature>
<dbReference type="PANTHER" id="PTHR14038">
    <property type="entry name" value="BAT2 HLA-B-ASSOCIATED TRANSCRIPT 2"/>
    <property type="match status" value="1"/>
</dbReference>
<feature type="compositionally biased region" description="Pro residues" evidence="2">
    <location>
        <begin position="547"/>
        <end position="557"/>
    </location>
</feature>